<evidence type="ECO:0000313" key="2">
    <source>
        <dbReference type="Proteomes" id="UP000076532"/>
    </source>
</evidence>
<gene>
    <name evidence="1" type="ORF">FIBSPDRAFT_164700</name>
</gene>
<organism evidence="1 2">
    <name type="scientific">Athelia psychrophila</name>
    <dbReference type="NCBI Taxonomy" id="1759441"/>
    <lineage>
        <taxon>Eukaryota</taxon>
        <taxon>Fungi</taxon>
        <taxon>Dikarya</taxon>
        <taxon>Basidiomycota</taxon>
        <taxon>Agaricomycotina</taxon>
        <taxon>Agaricomycetes</taxon>
        <taxon>Agaricomycetidae</taxon>
        <taxon>Atheliales</taxon>
        <taxon>Atheliaceae</taxon>
        <taxon>Athelia</taxon>
    </lineage>
</organism>
<sequence>MTSIADTITIYMVFDIALGPLKSDAAVLPLYLTIGATALAGCHWIVPSCGSCAAFGSIAANRAQEDRTSFRAPGMWRPRISFAPTWTRCSLPDAAPWPCHGSLSATHCTRDGYLLRNSLHLLCLELPRD</sequence>
<dbReference type="AlphaFoldDB" id="A0A166B6G4"/>
<name>A0A166B6G4_9AGAM</name>
<accession>A0A166B6G4</accession>
<dbReference type="Proteomes" id="UP000076532">
    <property type="component" value="Unassembled WGS sequence"/>
</dbReference>
<keyword evidence="2" id="KW-1185">Reference proteome</keyword>
<proteinExistence type="predicted"/>
<evidence type="ECO:0000313" key="1">
    <source>
        <dbReference type="EMBL" id="KZP12324.1"/>
    </source>
</evidence>
<reference evidence="1 2" key="1">
    <citation type="journal article" date="2016" name="Mol. Biol. Evol.">
        <title>Comparative Genomics of Early-Diverging Mushroom-Forming Fungi Provides Insights into the Origins of Lignocellulose Decay Capabilities.</title>
        <authorList>
            <person name="Nagy L.G."/>
            <person name="Riley R."/>
            <person name="Tritt A."/>
            <person name="Adam C."/>
            <person name="Daum C."/>
            <person name="Floudas D."/>
            <person name="Sun H."/>
            <person name="Yadav J.S."/>
            <person name="Pangilinan J."/>
            <person name="Larsson K.H."/>
            <person name="Matsuura K."/>
            <person name="Barry K."/>
            <person name="Labutti K."/>
            <person name="Kuo R."/>
            <person name="Ohm R.A."/>
            <person name="Bhattacharya S.S."/>
            <person name="Shirouzu T."/>
            <person name="Yoshinaga Y."/>
            <person name="Martin F.M."/>
            <person name="Grigoriev I.V."/>
            <person name="Hibbett D.S."/>
        </authorList>
    </citation>
    <scope>NUCLEOTIDE SEQUENCE [LARGE SCALE GENOMIC DNA]</scope>
    <source>
        <strain evidence="1 2">CBS 109695</strain>
    </source>
</reference>
<protein>
    <submittedName>
        <fullName evidence="1">Uncharacterized protein</fullName>
    </submittedName>
</protein>
<dbReference type="EMBL" id="KV417649">
    <property type="protein sequence ID" value="KZP12324.1"/>
    <property type="molecule type" value="Genomic_DNA"/>
</dbReference>